<keyword evidence="1" id="KW-0732">Signal</keyword>
<evidence type="ECO:0000313" key="2">
    <source>
        <dbReference type="EMBL" id="KAK7090566.1"/>
    </source>
</evidence>
<dbReference type="EMBL" id="JBAMIC010000024">
    <property type="protein sequence ID" value="KAK7090566.1"/>
    <property type="molecule type" value="Genomic_DNA"/>
</dbReference>
<sequence length="281" mass="27815">MRLFLVFASLAIASAQAGVRGSFSASASSSGGGSLLGGLLGGGGGGLLGGLPVVSGLLGGDGGGLLGGLLGENGIVGGLLNGGVLGNLGQTLQDTLGSLGETVGDLLDTVLQLVSDIVSNLAEALRTGTNVSGAVAVSAVELVRSVSVEQLGAAVAEIVRDLPNLGVAGVNRLVTQIAINLPATSAARFLLDVRTLVPSVNIGQVLANLSLNLGVSNILDIAVVLAPRLNLDVSALLSSILNFLPVSDLNTFVVGARTRLGARVGVEALACRAVTRQSLRC</sequence>
<feature type="chain" id="PRO_5042891514" evidence="1">
    <location>
        <begin position="18"/>
        <end position="281"/>
    </location>
</feature>
<comment type="caution">
    <text evidence="2">The sequence shown here is derived from an EMBL/GenBank/DDBJ whole genome shotgun (WGS) entry which is preliminary data.</text>
</comment>
<organism evidence="2 3">
    <name type="scientific">Littorina saxatilis</name>
    <dbReference type="NCBI Taxonomy" id="31220"/>
    <lineage>
        <taxon>Eukaryota</taxon>
        <taxon>Metazoa</taxon>
        <taxon>Spiralia</taxon>
        <taxon>Lophotrochozoa</taxon>
        <taxon>Mollusca</taxon>
        <taxon>Gastropoda</taxon>
        <taxon>Caenogastropoda</taxon>
        <taxon>Littorinimorpha</taxon>
        <taxon>Littorinoidea</taxon>
        <taxon>Littorinidae</taxon>
        <taxon>Littorina</taxon>
    </lineage>
</organism>
<gene>
    <name evidence="2" type="ORF">V1264_010343</name>
</gene>
<evidence type="ECO:0000256" key="1">
    <source>
        <dbReference type="SAM" id="SignalP"/>
    </source>
</evidence>
<accession>A0AAN9AP42</accession>
<protein>
    <submittedName>
        <fullName evidence="2">Uncharacterized protein</fullName>
    </submittedName>
</protein>
<proteinExistence type="predicted"/>
<reference evidence="2 3" key="1">
    <citation type="submission" date="2024-02" db="EMBL/GenBank/DDBJ databases">
        <title>Chromosome-scale genome assembly of the rough periwinkle Littorina saxatilis.</title>
        <authorList>
            <person name="De Jode A."/>
            <person name="Faria R."/>
            <person name="Formenti G."/>
            <person name="Sims Y."/>
            <person name="Smith T.P."/>
            <person name="Tracey A."/>
            <person name="Wood J.M.D."/>
            <person name="Zagrodzka Z.B."/>
            <person name="Johannesson K."/>
            <person name="Butlin R.K."/>
            <person name="Leder E.H."/>
        </authorList>
    </citation>
    <scope>NUCLEOTIDE SEQUENCE [LARGE SCALE GENOMIC DNA]</scope>
    <source>
        <strain evidence="2">Snail1</strain>
        <tissue evidence="2">Muscle</tissue>
    </source>
</reference>
<dbReference type="Proteomes" id="UP001374579">
    <property type="component" value="Unassembled WGS sequence"/>
</dbReference>
<dbReference type="AlphaFoldDB" id="A0AAN9AP42"/>
<keyword evidence="3" id="KW-1185">Reference proteome</keyword>
<feature type="signal peptide" evidence="1">
    <location>
        <begin position="1"/>
        <end position="17"/>
    </location>
</feature>
<evidence type="ECO:0000313" key="3">
    <source>
        <dbReference type="Proteomes" id="UP001374579"/>
    </source>
</evidence>
<name>A0AAN9AP42_9CAEN</name>